<organism evidence="1">
    <name type="scientific">termite gut metagenome</name>
    <dbReference type="NCBI Taxonomy" id="433724"/>
    <lineage>
        <taxon>unclassified sequences</taxon>
        <taxon>metagenomes</taxon>
        <taxon>organismal metagenomes</taxon>
    </lineage>
</organism>
<reference evidence="1" key="1">
    <citation type="submission" date="2019-03" db="EMBL/GenBank/DDBJ databases">
        <title>Single cell metagenomics reveals metabolic interactions within the superorganism composed of flagellate Streblomastix strix and complex community of Bacteroidetes bacteria on its surface.</title>
        <authorList>
            <person name="Treitli S.C."/>
            <person name="Kolisko M."/>
            <person name="Husnik F."/>
            <person name="Keeling P."/>
            <person name="Hampl V."/>
        </authorList>
    </citation>
    <scope>NUCLEOTIDE SEQUENCE</scope>
    <source>
        <strain evidence="1">STM</strain>
    </source>
</reference>
<evidence type="ECO:0000313" key="1">
    <source>
        <dbReference type="EMBL" id="KAA6322773.1"/>
    </source>
</evidence>
<dbReference type="AlphaFoldDB" id="A0A5J4QQ65"/>
<dbReference type="EMBL" id="SNRY01002962">
    <property type="protein sequence ID" value="KAA6322773.1"/>
    <property type="molecule type" value="Genomic_DNA"/>
</dbReference>
<gene>
    <name evidence="1" type="ORF">EZS27_027719</name>
</gene>
<name>A0A5J4QQ65_9ZZZZ</name>
<accession>A0A5J4QQ65</accession>
<proteinExistence type="predicted"/>
<comment type="caution">
    <text evidence="1">The sequence shown here is derived from an EMBL/GenBank/DDBJ whole genome shotgun (WGS) entry which is preliminary data.</text>
</comment>
<sequence>MDLSEYRLRDIEEILILFRQDEEGFHAFYKEVEKLLNTLKTNESLYIPDVCEEDSYMYFVKCVGFYIREEAKYLKETAARIEFSIDYSRITRCLTHP</sequence>
<protein>
    <submittedName>
        <fullName evidence="1">Uncharacterized protein</fullName>
    </submittedName>
</protein>